<reference evidence="1" key="1">
    <citation type="submission" date="2023-07" db="EMBL/GenBank/DDBJ databases">
        <title>Black Yeasts Isolated from many extreme environments.</title>
        <authorList>
            <person name="Coleine C."/>
            <person name="Stajich J.E."/>
            <person name="Selbmann L."/>
        </authorList>
    </citation>
    <scope>NUCLEOTIDE SEQUENCE</scope>
    <source>
        <strain evidence="1">CCFEE 5714</strain>
    </source>
</reference>
<organism evidence="1 2">
    <name type="scientific">Vermiconidia calcicola</name>
    <dbReference type="NCBI Taxonomy" id="1690605"/>
    <lineage>
        <taxon>Eukaryota</taxon>
        <taxon>Fungi</taxon>
        <taxon>Dikarya</taxon>
        <taxon>Ascomycota</taxon>
        <taxon>Pezizomycotina</taxon>
        <taxon>Dothideomycetes</taxon>
        <taxon>Dothideomycetidae</taxon>
        <taxon>Mycosphaerellales</taxon>
        <taxon>Extremaceae</taxon>
        <taxon>Vermiconidia</taxon>
    </lineage>
</organism>
<protein>
    <submittedName>
        <fullName evidence="1">Uncharacterized protein</fullName>
    </submittedName>
</protein>
<accession>A0ACC3NVH9</accession>
<dbReference type="Proteomes" id="UP001281147">
    <property type="component" value="Unassembled WGS sequence"/>
</dbReference>
<keyword evidence="2" id="KW-1185">Reference proteome</keyword>
<comment type="caution">
    <text evidence="1">The sequence shown here is derived from an EMBL/GenBank/DDBJ whole genome shotgun (WGS) entry which is preliminary data.</text>
</comment>
<name>A0ACC3NVH9_9PEZI</name>
<dbReference type="EMBL" id="JAUTXU010000007">
    <property type="protein sequence ID" value="KAK3723884.1"/>
    <property type="molecule type" value="Genomic_DNA"/>
</dbReference>
<proteinExistence type="predicted"/>
<sequence length="70" mass="8151">MDPENYSFDANRIGEWLKYLESTLPSELYEFIVKRTEELDEKGYGTKDQQEGVSDIRPAGGFENIMFQHS</sequence>
<gene>
    <name evidence="1" type="ORF">LTR37_001368</name>
</gene>
<evidence type="ECO:0000313" key="2">
    <source>
        <dbReference type="Proteomes" id="UP001281147"/>
    </source>
</evidence>
<evidence type="ECO:0000313" key="1">
    <source>
        <dbReference type="EMBL" id="KAK3723884.1"/>
    </source>
</evidence>